<dbReference type="SUPFAM" id="SSF103473">
    <property type="entry name" value="MFS general substrate transporter"/>
    <property type="match status" value="1"/>
</dbReference>
<keyword evidence="3 5" id="KW-1133">Transmembrane helix</keyword>
<protein>
    <submittedName>
        <fullName evidence="7">MFS-type transporter opaD-like protein</fullName>
    </submittedName>
</protein>
<keyword evidence="4 5" id="KW-0472">Membrane</keyword>
<feature type="transmembrane region" description="Helical" evidence="5">
    <location>
        <begin position="312"/>
        <end position="334"/>
    </location>
</feature>
<feature type="transmembrane region" description="Helical" evidence="5">
    <location>
        <begin position="106"/>
        <end position="125"/>
    </location>
</feature>
<feature type="transmembrane region" description="Helical" evidence="5">
    <location>
        <begin position="376"/>
        <end position="396"/>
    </location>
</feature>
<feature type="transmembrane region" description="Helical" evidence="5">
    <location>
        <begin position="164"/>
        <end position="186"/>
    </location>
</feature>
<evidence type="ECO:0000313" key="7">
    <source>
        <dbReference type="EMBL" id="KAK5989573.1"/>
    </source>
</evidence>
<feature type="transmembrane region" description="Helical" evidence="5">
    <location>
        <begin position="408"/>
        <end position="431"/>
    </location>
</feature>
<evidence type="ECO:0000256" key="3">
    <source>
        <dbReference type="ARBA" id="ARBA00022989"/>
    </source>
</evidence>
<feature type="transmembrane region" description="Helical" evidence="5">
    <location>
        <begin position="346"/>
        <end position="364"/>
    </location>
</feature>
<dbReference type="PRINTS" id="PR01036">
    <property type="entry name" value="TCRTETB"/>
</dbReference>
<dbReference type="Gene3D" id="1.20.1720.10">
    <property type="entry name" value="Multidrug resistance protein D"/>
    <property type="match status" value="1"/>
</dbReference>
<feature type="transmembrane region" description="Helical" evidence="5">
    <location>
        <begin position="270"/>
        <end position="291"/>
    </location>
</feature>
<dbReference type="PANTHER" id="PTHR23501">
    <property type="entry name" value="MAJOR FACILITATOR SUPERFAMILY"/>
    <property type="match status" value="1"/>
</dbReference>
<dbReference type="InterPro" id="IPR036259">
    <property type="entry name" value="MFS_trans_sf"/>
</dbReference>
<sequence length="563" mass="60811">MDSSTEAKSGTQGHLNLQFPPTNNDLIVEMKPIPSGRYLMLSVGVCLGLFLAMLDTSIVATSIYDIGIEFKALSNVNWVVLAYTLAYMGCAVIFSRISDIVGRRNAFLVAYVLFIGFSLGCGFAKNLHQLIAFRALQGVGGSGLYSLSMIMLPEMSPSHMKHHIGAMIGMVIAIAGVLGPVLGGILTNYTTWRWIFWINGPIGAMSMTIFLLTWPRAEYLPPIQRRSWKELDYLGSILTIAAAILVVFSFQNAGASSSNLTSGDWNKPIFIAPLTVGIVCWLALFTWQYAIQVRYVHRFAPAFPINLFRNRVYTTGVLNTLCLGYPYLMLIYSVPLRIQVVGGKSALLAGVMLLPMLGTVALGSMIAGKLNSSKNLIFETLFIGSCLMLLGCSLLTTLSNHPESAKLLGFLTFCGLGFGLTVSSSTMLASFETPAKDFAPAQGILAQLRLLGGSLGVAASTAILGDKTSKHLADVPTPQQRATLNGGHSQLSSQQRDSVSYAYAEAFRTDMITASVISGLAILVTLGAYRSTREKVTMHNSVSLEEIMPPKDQHPESTSISTQ</sequence>
<dbReference type="Proteomes" id="UP001338125">
    <property type="component" value="Unassembled WGS sequence"/>
</dbReference>
<dbReference type="EMBL" id="JAVFKD010000015">
    <property type="protein sequence ID" value="KAK5989573.1"/>
    <property type="molecule type" value="Genomic_DNA"/>
</dbReference>
<dbReference type="Gene3D" id="1.20.1250.20">
    <property type="entry name" value="MFS general substrate transporter like domains"/>
    <property type="match status" value="1"/>
</dbReference>
<feature type="transmembrane region" description="Helical" evidence="5">
    <location>
        <begin position="233"/>
        <end position="250"/>
    </location>
</feature>
<evidence type="ECO:0000256" key="4">
    <source>
        <dbReference type="ARBA" id="ARBA00023136"/>
    </source>
</evidence>
<feature type="transmembrane region" description="Helical" evidence="5">
    <location>
        <begin position="131"/>
        <end position="152"/>
    </location>
</feature>
<feature type="domain" description="Major facilitator superfamily (MFS) profile" evidence="6">
    <location>
        <begin position="41"/>
        <end position="533"/>
    </location>
</feature>
<organism evidence="7 8">
    <name type="scientific">Cladobotryum mycophilum</name>
    <dbReference type="NCBI Taxonomy" id="491253"/>
    <lineage>
        <taxon>Eukaryota</taxon>
        <taxon>Fungi</taxon>
        <taxon>Dikarya</taxon>
        <taxon>Ascomycota</taxon>
        <taxon>Pezizomycotina</taxon>
        <taxon>Sordariomycetes</taxon>
        <taxon>Hypocreomycetidae</taxon>
        <taxon>Hypocreales</taxon>
        <taxon>Hypocreaceae</taxon>
        <taxon>Cladobotryum</taxon>
    </lineage>
</organism>
<feature type="transmembrane region" description="Helical" evidence="5">
    <location>
        <begin position="76"/>
        <end position="94"/>
    </location>
</feature>
<reference evidence="7 8" key="1">
    <citation type="submission" date="2024-01" db="EMBL/GenBank/DDBJ databases">
        <title>Complete genome of Cladobotryum mycophilum ATHUM6906.</title>
        <authorList>
            <person name="Christinaki A.C."/>
            <person name="Myridakis A.I."/>
            <person name="Kouvelis V.N."/>
        </authorList>
    </citation>
    <scope>NUCLEOTIDE SEQUENCE [LARGE SCALE GENOMIC DNA]</scope>
    <source>
        <strain evidence="7 8">ATHUM6906</strain>
    </source>
</reference>
<keyword evidence="8" id="KW-1185">Reference proteome</keyword>
<evidence type="ECO:0000256" key="5">
    <source>
        <dbReference type="SAM" id="Phobius"/>
    </source>
</evidence>
<proteinExistence type="predicted"/>
<dbReference type="Pfam" id="PF07690">
    <property type="entry name" value="MFS_1"/>
    <property type="match status" value="1"/>
</dbReference>
<keyword evidence="2 5" id="KW-0812">Transmembrane</keyword>
<dbReference type="PROSITE" id="PS50850">
    <property type="entry name" value="MFS"/>
    <property type="match status" value="1"/>
</dbReference>
<evidence type="ECO:0000313" key="8">
    <source>
        <dbReference type="Proteomes" id="UP001338125"/>
    </source>
</evidence>
<accession>A0ABR0SBL1</accession>
<feature type="transmembrane region" description="Helical" evidence="5">
    <location>
        <begin position="192"/>
        <end position="212"/>
    </location>
</feature>
<name>A0ABR0SBL1_9HYPO</name>
<feature type="transmembrane region" description="Helical" evidence="5">
    <location>
        <begin position="511"/>
        <end position="529"/>
    </location>
</feature>
<comment type="subcellular location">
    <subcellularLocation>
        <location evidence="1">Membrane</location>
        <topology evidence="1">Multi-pass membrane protein</topology>
    </subcellularLocation>
</comment>
<evidence type="ECO:0000256" key="1">
    <source>
        <dbReference type="ARBA" id="ARBA00004141"/>
    </source>
</evidence>
<evidence type="ECO:0000256" key="2">
    <source>
        <dbReference type="ARBA" id="ARBA00022692"/>
    </source>
</evidence>
<comment type="caution">
    <text evidence="7">The sequence shown here is derived from an EMBL/GenBank/DDBJ whole genome shotgun (WGS) entry which is preliminary data.</text>
</comment>
<evidence type="ECO:0000259" key="6">
    <source>
        <dbReference type="PROSITE" id="PS50850"/>
    </source>
</evidence>
<dbReference type="PANTHER" id="PTHR23501:SF43">
    <property type="entry name" value="MULTIDRUG TRANSPORTER, PUTATIVE (AFU_ORTHOLOGUE AFUA_6G03040)-RELATED"/>
    <property type="match status" value="1"/>
</dbReference>
<gene>
    <name evidence="7" type="ORF">PT974_11100</name>
</gene>
<feature type="transmembrane region" description="Helical" evidence="5">
    <location>
        <begin position="38"/>
        <end position="64"/>
    </location>
</feature>
<dbReference type="InterPro" id="IPR011701">
    <property type="entry name" value="MFS"/>
</dbReference>
<dbReference type="InterPro" id="IPR020846">
    <property type="entry name" value="MFS_dom"/>
</dbReference>